<evidence type="ECO:0000313" key="3">
    <source>
        <dbReference type="EMBL" id="KAL3648029.1"/>
    </source>
</evidence>
<gene>
    <name evidence="3" type="ORF">CASFOL_008997</name>
</gene>
<dbReference type="Proteomes" id="UP001632038">
    <property type="component" value="Unassembled WGS sequence"/>
</dbReference>
<organism evidence="3 4">
    <name type="scientific">Castilleja foliolosa</name>
    <dbReference type="NCBI Taxonomy" id="1961234"/>
    <lineage>
        <taxon>Eukaryota</taxon>
        <taxon>Viridiplantae</taxon>
        <taxon>Streptophyta</taxon>
        <taxon>Embryophyta</taxon>
        <taxon>Tracheophyta</taxon>
        <taxon>Spermatophyta</taxon>
        <taxon>Magnoliopsida</taxon>
        <taxon>eudicotyledons</taxon>
        <taxon>Gunneridae</taxon>
        <taxon>Pentapetalae</taxon>
        <taxon>asterids</taxon>
        <taxon>lamiids</taxon>
        <taxon>Lamiales</taxon>
        <taxon>Orobanchaceae</taxon>
        <taxon>Pedicularideae</taxon>
        <taxon>Castillejinae</taxon>
        <taxon>Castilleja</taxon>
    </lineage>
</organism>
<dbReference type="InterPro" id="IPR012677">
    <property type="entry name" value="Nucleotide-bd_a/b_plait_sf"/>
</dbReference>
<comment type="caution">
    <text evidence="3">The sequence shown here is derived from an EMBL/GenBank/DDBJ whole genome shotgun (WGS) entry which is preliminary data.</text>
</comment>
<evidence type="ECO:0000313" key="4">
    <source>
        <dbReference type="Proteomes" id="UP001632038"/>
    </source>
</evidence>
<dbReference type="Gene3D" id="3.30.70.330">
    <property type="match status" value="1"/>
</dbReference>
<evidence type="ECO:0000259" key="2">
    <source>
        <dbReference type="PROSITE" id="PS50102"/>
    </source>
</evidence>
<dbReference type="InterPro" id="IPR031693">
    <property type="entry name" value="Sin3_C"/>
</dbReference>
<dbReference type="GO" id="GO:0003723">
    <property type="term" value="F:RNA binding"/>
    <property type="evidence" value="ECO:0007669"/>
    <property type="project" value="UniProtKB-UniRule"/>
</dbReference>
<accession>A0ABD3E1M1</accession>
<dbReference type="AlphaFoldDB" id="A0ABD3E1M1"/>
<keyword evidence="4" id="KW-1185">Reference proteome</keyword>
<dbReference type="InterPro" id="IPR000504">
    <property type="entry name" value="RRM_dom"/>
</dbReference>
<evidence type="ECO:0000256" key="1">
    <source>
        <dbReference type="PROSITE-ProRule" id="PRU00176"/>
    </source>
</evidence>
<dbReference type="SUPFAM" id="SSF54928">
    <property type="entry name" value="RNA-binding domain, RBD"/>
    <property type="match status" value="1"/>
</dbReference>
<name>A0ABD3E1M1_9LAMI</name>
<proteinExistence type="predicted"/>
<dbReference type="Pfam" id="PF00076">
    <property type="entry name" value="RRM_1"/>
    <property type="match status" value="1"/>
</dbReference>
<dbReference type="EMBL" id="JAVIJP010000009">
    <property type="protein sequence ID" value="KAL3648029.1"/>
    <property type="molecule type" value="Genomic_DNA"/>
</dbReference>
<dbReference type="InterPro" id="IPR039774">
    <property type="entry name" value="Sin3-like"/>
</dbReference>
<dbReference type="PROSITE" id="PS50102">
    <property type="entry name" value="RRM"/>
    <property type="match status" value="1"/>
</dbReference>
<reference evidence="4" key="1">
    <citation type="journal article" date="2024" name="IScience">
        <title>Strigolactones Initiate the Formation of Haustorium-like Structures in Castilleja.</title>
        <authorList>
            <person name="Buerger M."/>
            <person name="Peterson D."/>
            <person name="Chory J."/>
        </authorList>
    </citation>
    <scope>NUCLEOTIDE SEQUENCE [LARGE SCALE GENOMIC DNA]</scope>
</reference>
<dbReference type="PANTHER" id="PTHR12346:SF8">
    <property type="entry name" value="PAIRED AMPHIPATHIC HELIX PROTEIN SIN3-LIKE 2"/>
    <property type="match status" value="1"/>
</dbReference>
<protein>
    <recommendedName>
        <fullName evidence="2">RRM domain-containing protein</fullName>
    </recommendedName>
</protein>
<keyword evidence="1" id="KW-0694">RNA-binding</keyword>
<sequence>MAQIQVAAAPNGAATGQFQSTSLYVGDLDVNVTDSQLYDLFNQVGQVVSVRVCRDLSTRRSLGYGYVNYSSPQDAGREKSILNQLKSGDFEGPGDPCKNEKGEDVSGSAAVIPLSKNVHEKSLRKRKMQKMMTSIVKPKVKDSFYVLFRLHQTLYERILSAKVNSVCCESKWRTTKDKSPDTYARFMSSVLSLLDGSSDNTKFEDDCRSLIGNHSYVLFTLLQTISGDELDCKLLQLYEYEKIRKPEKFIDSVYYENVNVRGEYLPA</sequence>
<dbReference type="PANTHER" id="PTHR12346">
    <property type="entry name" value="SIN3B-RELATED"/>
    <property type="match status" value="1"/>
</dbReference>
<dbReference type="SMART" id="SM00360">
    <property type="entry name" value="RRM"/>
    <property type="match status" value="1"/>
</dbReference>
<feature type="domain" description="RRM" evidence="2">
    <location>
        <begin position="21"/>
        <end position="117"/>
    </location>
</feature>
<dbReference type="InterPro" id="IPR035979">
    <property type="entry name" value="RBD_domain_sf"/>
</dbReference>
<dbReference type="Pfam" id="PF16879">
    <property type="entry name" value="Sin3a_C"/>
    <property type="match status" value="1"/>
</dbReference>